<gene>
    <name evidence="2" type="ORF">RA11412_0535</name>
</gene>
<protein>
    <submittedName>
        <fullName evidence="2">Uncharacterized protein</fullName>
    </submittedName>
</protein>
<evidence type="ECO:0000256" key="1">
    <source>
        <dbReference type="SAM" id="MobiDB-lite"/>
    </source>
</evidence>
<dbReference type="Proteomes" id="UP000250241">
    <property type="component" value="Chromosome"/>
</dbReference>
<dbReference type="EMBL" id="AP017895">
    <property type="protein sequence ID" value="BAV86834.1"/>
    <property type="molecule type" value="Genomic_DNA"/>
</dbReference>
<evidence type="ECO:0000313" key="3">
    <source>
        <dbReference type="Proteomes" id="UP000250241"/>
    </source>
</evidence>
<sequence length="85" mass="8919">MRTSPPDADGVALGETDDDEVASAGNLPGSGHFSGFSGIPWLLYELCELEADGCSGESSFFAENVVHELKTSINAAPAEMDARTR</sequence>
<feature type="region of interest" description="Disordered" evidence="1">
    <location>
        <begin position="1"/>
        <end position="31"/>
    </location>
</feature>
<evidence type="ECO:0000313" key="2">
    <source>
        <dbReference type="EMBL" id="BAV86834.1"/>
    </source>
</evidence>
<name>A0A2Z5QX85_9MICC</name>
<organism evidence="2 3">
    <name type="scientific">Rothia aeria</name>
    <dbReference type="NCBI Taxonomy" id="172042"/>
    <lineage>
        <taxon>Bacteria</taxon>
        <taxon>Bacillati</taxon>
        <taxon>Actinomycetota</taxon>
        <taxon>Actinomycetes</taxon>
        <taxon>Micrococcales</taxon>
        <taxon>Micrococcaceae</taxon>
        <taxon>Rothia</taxon>
    </lineage>
</organism>
<keyword evidence="3" id="KW-1185">Reference proteome</keyword>
<accession>A0A2Z5QX85</accession>
<dbReference type="AlphaFoldDB" id="A0A2Z5QX85"/>
<reference evidence="2 3" key="1">
    <citation type="submission" date="2016-10" db="EMBL/GenBank/DDBJ databases">
        <title>Genome sequence of Rothia aeria strain JCM11412.</title>
        <authorList>
            <person name="Nambu T."/>
        </authorList>
    </citation>
    <scope>NUCLEOTIDE SEQUENCE [LARGE SCALE GENOMIC DNA]</scope>
    <source>
        <strain evidence="2 3">JCM 11412</strain>
    </source>
</reference>
<proteinExistence type="predicted"/>
<dbReference type="KEGG" id="raj:RA11412_0535"/>